<evidence type="ECO:0000259" key="3">
    <source>
        <dbReference type="PROSITE" id="PS50015"/>
    </source>
</evidence>
<dbReference type="VEuPathDB" id="AmoebaDB:DICPUDRAFT_33087"/>
<organism evidence="4 5">
    <name type="scientific">Dictyostelium purpureum</name>
    <name type="common">Slime mold</name>
    <dbReference type="NCBI Taxonomy" id="5786"/>
    <lineage>
        <taxon>Eukaryota</taxon>
        <taxon>Amoebozoa</taxon>
        <taxon>Evosea</taxon>
        <taxon>Eumycetozoa</taxon>
        <taxon>Dictyostelia</taxon>
        <taxon>Dictyosteliales</taxon>
        <taxon>Dictyosteliaceae</taxon>
        <taxon>Dictyostelium</taxon>
    </lineage>
</organism>
<dbReference type="GeneID" id="10501100"/>
<proteinExistence type="predicted"/>
<dbReference type="SMART" id="SM00741">
    <property type="entry name" value="SapB"/>
    <property type="match status" value="1"/>
</dbReference>
<dbReference type="KEGG" id="dpp:DICPUDRAFT_33087"/>
<evidence type="ECO:0000256" key="1">
    <source>
        <dbReference type="ARBA" id="ARBA00023157"/>
    </source>
</evidence>
<keyword evidence="5" id="KW-1185">Reference proteome</keyword>
<feature type="signal peptide" evidence="2">
    <location>
        <begin position="1"/>
        <end position="21"/>
    </location>
</feature>
<dbReference type="InterPro" id="IPR008139">
    <property type="entry name" value="SaposinB_dom"/>
</dbReference>
<accession>F0ZK88</accession>
<dbReference type="RefSeq" id="XP_003287822.1">
    <property type="nucleotide sequence ID" value="XM_003287774.1"/>
</dbReference>
<gene>
    <name evidence="4" type="ORF">DICPUDRAFT_33087</name>
</gene>
<protein>
    <recommendedName>
        <fullName evidence="3">Saposin B-type domain-containing protein</fullName>
    </recommendedName>
</protein>
<reference evidence="5" key="1">
    <citation type="journal article" date="2011" name="Genome Biol.">
        <title>Comparative genomics of the social amoebae Dictyostelium discoideum and Dictyostelium purpureum.</title>
        <authorList>
            <consortium name="US DOE Joint Genome Institute (JGI-PGF)"/>
            <person name="Sucgang R."/>
            <person name="Kuo A."/>
            <person name="Tian X."/>
            <person name="Salerno W."/>
            <person name="Parikh A."/>
            <person name="Feasley C.L."/>
            <person name="Dalin E."/>
            <person name="Tu H."/>
            <person name="Huang E."/>
            <person name="Barry K."/>
            <person name="Lindquist E."/>
            <person name="Shapiro H."/>
            <person name="Bruce D."/>
            <person name="Schmutz J."/>
            <person name="Salamov A."/>
            <person name="Fey P."/>
            <person name="Gaudet P."/>
            <person name="Anjard C."/>
            <person name="Babu M.M."/>
            <person name="Basu S."/>
            <person name="Bushmanova Y."/>
            <person name="van der Wel H."/>
            <person name="Katoh-Kurasawa M."/>
            <person name="Dinh C."/>
            <person name="Coutinho P.M."/>
            <person name="Saito T."/>
            <person name="Elias M."/>
            <person name="Schaap P."/>
            <person name="Kay R.R."/>
            <person name="Henrissat B."/>
            <person name="Eichinger L."/>
            <person name="Rivero F."/>
            <person name="Putnam N.H."/>
            <person name="West C.M."/>
            <person name="Loomis W.F."/>
            <person name="Chisholm R.L."/>
            <person name="Shaulsky G."/>
            <person name="Strassmann J.E."/>
            <person name="Queller D.C."/>
            <person name="Kuspa A."/>
            <person name="Grigoriev I.V."/>
        </authorList>
    </citation>
    <scope>NUCLEOTIDE SEQUENCE [LARGE SCALE GENOMIC DNA]</scope>
    <source>
        <strain evidence="5">QSDP1</strain>
    </source>
</reference>
<sequence>MMMKFLALIVLLLAVFNSASARKQNVHFDFCPTCVDFLNKDLGDLEKILSGGVLGSCSKVCSLLPAQSEQAICDLLCSIVGIDEFLKIFNELNIDPVYLCERLTVCPVKPGANGTVLDVAVQPSSGPHGTTFTIGVAYQVLSELGTAEIAFVVTDPTGTNGFGDAELLVSTAVGNYNAQFQFQATPSEGESFPEGVYQVQVLLCDGACGTKHGSTYNFLTTNFTITAGGSGNSGSITGGSGSGSGAAFY</sequence>
<dbReference type="OMA" id="NGQCMSH"/>
<dbReference type="AlphaFoldDB" id="F0ZK88"/>
<dbReference type="PROSITE" id="PS50015">
    <property type="entry name" value="SAP_B"/>
    <property type="match status" value="1"/>
</dbReference>
<keyword evidence="2" id="KW-0732">Signal</keyword>
<name>F0ZK88_DICPU</name>
<dbReference type="eggNOG" id="ENOG502S5J5">
    <property type="taxonomic scope" value="Eukaryota"/>
</dbReference>
<feature type="domain" description="Saposin B-type" evidence="3">
    <location>
        <begin position="27"/>
        <end position="110"/>
    </location>
</feature>
<dbReference type="InParanoid" id="F0ZK88"/>
<feature type="chain" id="PRO_5003265174" description="Saposin B-type domain-containing protein" evidence="2">
    <location>
        <begin position="22"/>
        <end position="249"/>
    </location>
</feature>
<evidence type="ECO:0000256" key="2">
    <source>
        <dbReference type="SAM" id="SignalP"/>
    </source>
</evidence>
<dbReference type="EMBL" id="GL871053">
    <property type="protein sequence ID" value="EGC35643.1"/>
    <property type="molecule type" value="Genomic_DNA"/>
</dbReference>
<dbReference type="OrthoDB" id="17754at2759"/>
<evidence type="ECO:0000313" key="5">
    <source>
        <dbReference type="Proteomes" id="UP000001064"/>
    </source>
</evidence>
<keyword evidence="1" id="KW-1015">Disulfide bond</keyword>
<dbReference type="Proteomes" id="UP000001064">
    <property type="component" value="Unassembled WGS sequence"/>
</dbReference>
<dbReference type="GO" id="GO:0031152">
    <property type="term" value="P:aggregation involved in sorocarp development"/>
    <property type="evidence" value="ECO:0007669"/>
    <property type="project" value="EnsemblProtists"/>
</dbReference>
<evidence type="ECO:0000313" key="4">
    <source>
        <dbReference type="EMBL" id="EGC35643.1"/>
    </source>
</evidence>
<dbReference type="GO" id="GO:0098609">
    <property type="term" value="P:cell-cell adhesion"/>
    <property type="evidence" value="ECO:0007669"/>
    <property type="project" value="EnsemblProtists"/>
</dbReference>